<evidence type="ECO:0000256" key="1">
    <source>
        <dbReference type="ARBA" id="ARBA00022664"/>
    </source>
</evidence>
<reference evidence="7 8" key="1">
    <citation type="submission" date="2024-04" db="EMBL/GenBank/DDBJ databases">
        <title>The reference genome of an endangered Asteraceae, Deinandra increscens subsp. villosa, native to the Central Coast of California.</title>
        <authorList>
            <person name="Guilliams M."/>
            <person name="Hasenstab-Lehman K."/>
            <person name="Meyer R."/>
            <person name="Mcevoy S."/>
        </authorList>
    </citation>
    <scope>NUCLEOTIDE SEQUENCE [LARGE SCALE GENOMIC DNA]</scope>
    <source>
        <tissue evidence="7">Leaf</tissue>
    </source>
</reference>
<accession>A0AAP0D1U3</accession>
<dbReference type="InterPro" id="IPR012677">
    <property type="entry name" value="Nucleotide-bd_a/b_plait_sf"/>
</dbReference>
<dbReference type="GO" id="GO:0008380">
    <property type="term" value="P:RNA splicing"/>
    <property type="evidence" value="ECO:0007669"/>
    <property type="project" value="UniProtKB-KW"/>
</dbReference>
<sequence length="243" mass="27926">MSSDYRPKNPNAGKVAVTGNPSFHNNDLDEWMFPKRKHRSQPSSKNMIPDRKERPHTNPNFHDLQKVSTSVFITNFPPDTSSQELWKYCDQWGRVSDVYISSRRTKSGRKFGFVRFVGVKDMKNLINNLRTIWIGSCHVFADEVRENFKPRQTARPIIPITEKHVHDETNVASKVVKSFAEPIINSQKEEAPKQTLKKRVSISLDECIEAKSSNFLMGKVLDPLCIPNLPTLFVKEGFHGVRF</sequence>
<dbReference type="GO" id="GO:0003723">
    <property type="term" value="F:RNA binding"/>
    <property type="evidence" value="ECO:0007669"/>
    <property type="project" value="UniProtKB-UniRule"/>
</dbReference>
<dbReference type="Gene3D" id="3.30.70.330">
    <property type="match status" value="1"/>
</dbReference>
<keyword evidence="4" id="KW-0694">RNA-binding</keyword>
<dbReference type="AlphaFoldDB" id="A0AAP0D1U3"/>
<dbReference type="InterPro" id="IPR050907">
    <property type="entry name" value="SRSF"/>
</dbReference>
<feature type="domain" description="RRM" evidence="6">
    <location>
        <begin position="69"/>
        <end position="146"/>
    </location>
</feature>
<evidence type="ECO:0000313" key="7">
    <source>
        <dbReference type="EMBL" id="KAK9064848.1"/>
    </source>
</evidence>
<dbReference type="SMART" id="SM00360">
    <property type="entry name" value="RRM"/>
    <property type="match status" value="1"/>
</dbReference>
<organism evidence="7 8">
    <name type="scientific">Deinandra increscens subsp. villosa</name>
    <dbReference type="NCBI Taxonomy" id="3103831"/>
    <lineage>
        <taxon>Eukaryota</taxon>
        <taxon>Viridiplantae</taxon>
        <taxon>Streptophyta</taxon>
        <taxon>Embryophyta</taxon>
        <taxon>Tracheophyta</taxon>
        <taxon>Spermatophyta</taxon>
        <taxon>Magnoliopsida</taxon>
        <taxon>eudicotyledons</taxon>
        <taxon>Gunneridae</taxon>
        <taxon>Pentapetalae</taxon>
        <taxon>asterids</taxon>
        <taxon>campanulids</taxon>
        <taxon>Asterales</taxon>
        <taxon>Asteraceae</taxon>
        <taxon>Asteroideae</taxon>
        <taxon>Heliantheae alliance</taxon>
        <taxon>Madieae</taxon>
        <taxon>Madiinae</taxon>
        <taxon>Deinandra</taxon>
    </lineage>
</organism>
<evidence type="ECO:0000259" key="6">
    <source>
        <dbReference type="PROSITE" id="PS50102"/>
    </source>
</evidence>
<feature type="region of interest" description="Disordered" evidence="5">
    <location>
        <begin position="1"/>
        <end position="61"/>
    </location>
</feature>
<comment type="caution">
    <text evidence="7">The sequence shown here is derived from an EMBL/GenBank/DDBJ whole genome shotgun (WGS) entry which is preliminary data.</text>
</comment>
<dbReference type="EMBL" id="JBCNJP010000017">
    <property type="protein sequence ID" value="KAK9064848.1"/>
    <property type="molecule type" value="Genomic_DNA"/>
</dbReference>
<evidence type="ECO:0000313" key="8">
    <source>
        <dbReference type="Proteomes" id="UP001408789"/>
    </source>
</evidence>
<dbReference type="Proteomes" id="UP001408789">
    <property type="component" value="Unassembled WGS sequence"/>
</dbReference>
<keyword evidence="8" id="KW-1185">Reference proteome</keyword>
<dbReference type="PROSITE" id="PS50102">
    <property type="entry name" value="RRM"/>
    <property type="match status" value="1"/>
</dbReference>
<keyword evidence="3" id="KW-0508">mRNA splicing</keyword>
<protein>
    <recommendedName>
        <fullName evidence="6">RRM domain-containing protein</fullName>
    </recommendedName>
</protein>
<dbReference type="GO" id="GO:0005681">
    <property type="term" value="C:spliceosomal complex"/>
    <property type="evidence" value="ECO:0007669"/>
    <property type="project" value="UniProtKB-KW"/>
</dbReference>
<dbReference type="Pfam" id="PF00076">
    <property type="entry name" value="RRM_1"/>
    <property type="match status" value="1"/>
</dbReference>
<gene>
    <name evidence="7" type="ORF">SSX86_016230</name>
</gene>
<dbReference type="PANTHER" id="PTHR23147">
    <property type="entry name" value="SERINE/ARGININE RICH SPLICING FACTOR"/>
    <property type="match status" value="1"/>
</dbReference>
<evidence type="ECO:0000256" key="3">
    <source>
        <dbReference type="ARBA" id="ARBA00023187"/>
    </source>
</evidence>
<dbReference type="InterPro" id="IPR035979">
    <property type="entry name" value="RBD_domain_sf"/>
</dbReference>
<evidence type="ECO:0000256" key="4">
    <source>
        <dbReference type="PROSITE-ProRule" id="PRU00176"/>
    </source>
</evidence>
<evidence type="ECO:0000256" key="5">
    <source>
        <dbReference type="SAM" id="MobiDB-lite"/>
    </source>
</evidence>
<keyword evidence="2" id="KW-0747">Spliceosome</keyword>
<dbReference type="SUPFAM" id="SSF54928">
    <property type="entry name" value="RNA-binding domain, RBD"/>
    <property type="match status" value="1"/>
</dbReference>
<keyword evidence="1" id="KW-0507">mRNA processing</keyword>
<dbReference type="GO" id="GO:0006397">
    <property type="term" value="P:mRNA processing"/>
    <property type="evidence" value="ECO:0007669"/>
    <property type="project" value="UniProtKB-KW"/>
</dbReference>
<dbReference type="CDD" id="cd00590">
    <property type="entry name" value="RRM_SF"/>
    <property type="match status" value="1"/>
</dbReference>
<evidence type="ECO:0000256" key="2">
    <source>
        <dbReference type="ARBA" id="ARBA00022728"/>
    </source>
</evidence>
<dbReference type="InterPro" id="IPR000504">
    <property type="entry name" value="RRM_dom"/>
</dbReference>
<name>A0AAP0D1U3_9ASTR</name>
<proteinExistence type="predicted"/>